<dbReference type="Proteomes" id="UP000596387">
    <property type="component" value="Chromosome"/>
</dbReference>
<dbReference type="RefSeq" id="WP_251374195.1">
    <property type="nucleotide sequence ID" value="NZ_CP047166.1"/>
</dbReference>
<evidence type="ECO:0000313" key="2">
    <source>
        <dbReference type="Proteomes" id="UP000596387"/>
    </source>
</evidence>
<gene>
    <name evidence="1" type="ORF">GQA70_04050</name>
</gene>
<dbReference type="EMBL" id="CP047166">
    <property type="protein sequence ID" value="QRF65563.1"/>
    <property type="molecule type" value="Genomic_DNA"/>
</dbReference>
<keyword evidence="2" id="KW-1185">Reference proteome</keyword>
<protein>
    <submittedName>
        <fullName evidence="1">Uncharacterized protein</fullName>
    </submittedName>
</protein>
<sequence>MPKIKDEQGSVMAEPMNEELRRVIESDMAKWVRERIETLPEKARYRAYNAVRCLVWAGGIATLEDTKYREGERGYRVPATFMLTHALEEAVTALVMSAKASGYGRLAKKVNITDHYHKTTLSWLCAEVVHMLEESRPALSFDSENDQIVLRVEQDGEKVYQVATLGLLGARAPDGTALESLADTIIERHGGEEEVAKIVKDNGTGRNKLMYATDTGFLTGPPDLEYNLRKMAQTTMGVLWAAVDIAERKDERAQIMELILRTTVELKNVAFPPEKRCRVEAK</sequence>
<organism evidence="1 2">
    <name type="scientific">Ponticoccus alexandrii</name>
    <dbReference type="NCBI Taxonomy" id="1943633"/>
    <lineage>
        <taxon>Bacteria</taxon>
        <taxon>Pseudomonadati</taxon>
        <taxon>Pseudomonadota</taxon>
        <taxon>Alphaproteobacteria</taxon>
        <taxon>Rhodobacterales</taxon>
        <taxon>Roseobacteraceae</taxon>
        <taxon>Ponticoccus</taxon>
    </lineage>
</organism>
<reference evidence="1 2" key="1">
    <citation type="submission" date="2019-12" db="EMBL/GenBank/DDBJ databases">
        <title>Complete Genome Sequence of a Quorum-Sensing Bacterium,Rhodobacteraceae bacterium C31, Isolated from a marine microalgae symbiotic bacteria.</title>
        <authorList>
            <person name="Zhang Y."/>
        </authorList>
    </citation>
    <scope>NUCLEOTIDE SEQUENCE [LARGE SCALE GENOMIC DNA]</scope>
    <source>
        <strain evidence="1 2">C31</strain>
    </source>
</reference>
<name>A0ABX7F5A0_9RHOB</name>
<evidence type="ECO:0000313" key="1">
    <source>
        <dbReference type="EMBL" id="QRF65563.1"/>
    </source>
</evidence>
<accession>A0ABX7F5A0</accession>
<proteinExistence type="predicted"/>